<protein>
    <submittedName>
        <fullName evidence="10">ClpV1 family T6SS ATPase</fullName>
    </submittedName>
</protein>
<dbReference type="InterPro" id="IPR027417">
    <property type="entry name" value="P-loop_NTPase"/>
</dbReference>
<dbReference type="SUPFAM" id="SSF52540">
    <property type="entry name" value="P-loop containing nucleoside triphosphate hydrolases"/>
    <property type="match status" value="2"/>
</dbReference>
<dbReference type="CDD" id="cd00009">
    <property type="entry name" value="AAA"/>
    <property type="match status" value="1"/>
</dbReference>
<dbReference type="InterPro" id="IPR004176">
    <property type="entry name" value="Clp_R_N"/>
</dbReference>
<dbReference type="GO" id="GO:0034605">
    <property type="term" value="P:cellular response to heat"/>
    <property type="evidence" value="ECO:0007669"/>
    <property type="project" value="TreeGrafter"/>
</dbReference>
<dbReference type="SUPFAM" id="SSF81923">
    <property type="entry name" value="Double Clp-N motif"/>
    <property type="match status" value="1"/>
</dbReference>
<evidence type="ECO:0000256" key="8">
    <source>
        <dbReference type="SAM" id="Coils"/>
    </source>
</evidence>
<evidence type="ECO:0000313" key="10">
    <source>
        <dbReference type="EMBL" id="KWD99210.1"/>
    </source>
</evidence>
<evidence type="ECO:0000313" key="11">
    <source>
        <dbReference type="Proteomes" id="UP000062998"/>
    </source>
</evidence>
<dbReference type="SMART" id="SM00382">
    <property type="entry name" value="AAA"/>
    <property type="match status" value="2"/>
</dbReference>
<dbReference type="InterPro" id="IPR003959">
    <property type="entry name" value="ATPase_AAA_core"/>
</dbReference>
<reference evidence="10 11" key="1">
    <citation type="submission" date="2015-11" db="EMBL/GenBank/DDBJ databases">
        <title>Expanding the genomic diversity of Burkholderia species for the development of highly accurate diagnostics.</title>
        <authorList>
            <person name="Sahl J."/>
            <person name="Keim P."/>
            <person name="Wagner D."/>
        </authorList>
    </citation>
    <scope>NUCLEOTIDE SEQUENCE [LARGE SCALE GENOMIC DNA]</scope>
    <source>
        <strain evidence="10 11">MSMB2167WGS</strain>
    </source>
</reference>
<evidence type="ECO:0000256" key="5">
    <source>
        <dbReference type="ARBA" id="ARBA00023186"/>
    </source>
</evidence>
<comment type="function">
    <text evidence="6">Part of a stress-induced multi-chaperone system, it is involved in the recovery of the cell from heat-induced damage, in cooperation with DnaK, DnaJ and GrpE. Acts before DnaK, in the processing of protein aggregates. Protein binding stimulates the ATPase activity; ATP hydrolysis unfolds the denatured protein aggregates, which probably helps expose new hydrophobic binding sites on the surface of ClpB-bound aggregates, contributing to the solubilization and refolding of denatured protein aggregates by DnaK.</text>
</comment>
<evidence type="ECO:0000256" key="6">
    <source>
        <dbReference type="ARBA" id="ARBA00025613"/>
    </source>
</evidence>
<dbReference type="Pfam" id="PF02861">
    <property type="entry name" value="Clp_N"/>
    <property type="match status" value="1"/>
</dbReference>
<keyword evidence="5" id="KW-0143">Chaperone</keyword>
<dbReference type="Pfam" id="PF10431">
    <property type="entry name" value="ClpB_D2-small"/>
    <property type="match status" value="1"/>
</dbReference>
<keyword evidence="2 7" id="KW-0677">Repeat</keyword>
<dbReference type="EMBL" id="LPIX01000073">
    <property type="protein sequence ID" value="KWD99210.1"/>
    <property type="molecule type" value="Genomic_DNA"/>
</dbReference>
<dbReference type="InterPro" id="IPR003593">
    <property type="entry name" value="AAA+_ATPase"/>
</dbReference>
<dbReference type="AlphaFoldDB" id="A0A107FT62"/>
<gene>
    <name evidence="10" type="ORF">WL73_00350</name>
</gene>
<evidence type="ECO:0000259" key="9">
    <source>
        <dbReference type="PROSITE" id="PS51903"/>
    </source>
</evidence>
<dbReference type="RefSeq" id="WP_060325971.1">
    <property type="nucleotide sequence ID" value="NZ_LPIU01000016.1"/>
</dbReference>
<dbReference type="CDD" id="cd19499">
    <property type="entry name" value="RecA-like_ClpB_Hsp104-like"/>
    <property type="match status" value="1"/>
</dbReference>
<dbReference type="InterPro" id="IPR050130">
    <property type="entry name" value="ClpA_ClpB"/>
</dbReference>
<proteinExistence type="inferred from homology"/>
<dbReference type="PRINTS" id="PR00300">
    <property type="entry name" value="CLPPROTEASEA"/>
</dbReference>
<dbReference type="InterPro" id="IPR018368">
    <property type="entry name" value="ClpA/B_CS1"/>
</dbReference>
<dbReference type="GO" id="GO:0005737">
    <property type="term" value="C:cytoplasm"/>
    <property type="evidence" value="ECO:0007669"/>
    <property type="project" value="TreeGrafter"/>
</dbReference>
<dbReference type="OrthoDB" id="9803641at2"/>
<dbReference type="InterPro" id="IPR019489">
    <property type="entry name" value="Clp_ATPase_C"/>
</dbReference>
<name>A0A107FT62_9BURK</name>
<accession>A0A107FT62</accession>
<dbReference type="Gene3D" id="1.10.8.60">
    <property type="match status" value="1"/>
</dbReference>
<dbReference type="Gene3D" id="1.10.1780.10">
    <property type="entry name" value="Clp, N-terminal domain"/>
    <property type="match status" value="1"/>
</dbReference>
<dbReference type="InterPro" id="IPR041546">
    <property type="entry name" value="ClpA/ClpB_AAA_lid"/>
</dbReference>
<keyword evidence="4" id="KW-0067">ATP-binding</keyword>
<comment type="similarity">
    <text evidence="1">Belongs to the ClpA/ClpB family.</text>
</comment>
<dbReference type="NCBIfam" id="TIGR03345">
    <property type="entry name" value="VI_ClpV1"/>
    <property type="match status" value="1"/>
</dbReference>
<organism evidence="10 11">
    <name type="scientific">Burkholderia ubonensis</name>
    <dbReference type="NCBI Taxonomy" id="101571"/>
    <lineage>
        <taxon>Bacteria</taxon>
        <taxon>Pseudomonadati</taxon>
        <taxon>Pseudomonadota</taxon>
        <taxon>Betaproteobacteria</taxon>
        <taxon>Burkholderiales</taxon>
        <taxon>Burkholderiaceae</taxon>
        <taxon>Burkholderia</taxon>
        <taxon>Burkholderia cepacia complex</taxon>
    </lineage>
</organism>
<dbReference type="SMART" id="SM01086">
    <property type="entry name" value="ClpB_D2-small"/>
    <property type="match status" value="1"/>
</dbReference>
<keyword evidence="3" id="KW-0547">Nucleotide-binding</keyword>
<evidence type="ECO:0000256" key="2">
    <source>
        <dbReference type="ARBA" id="ARBA00022737"/>
    </source>
</evidence>
<dbReference type="InterPro" id="IPR001270">
    <property type="entry name" value="ClpA/B"/>
</dbReference>
<evidence type="ECO:0000256" key="7">
    <source>
        <dbReference type="PROSITE-ProRule" id="PRU01251"/>
    </source>
</evidence>
<feature type="coiled-coil region" evidence="8">
    <location>
        <begin position="441"/>
        <end position="492"/>
    </location>
</feature>
<dbReference type="PROSITE" id="PS00870">
    <property type="entry name" value="CLPAB_1"/>
    <property type="match status" value="1"/>
</dbReference>
<dbReference type="Proteomes" id="UP000062998">
    <property type="component" value="Unassembled WGS sequence"/>
</dbReference>
<dbReference type="InterPro" id="IPR017729">
    <property type="entry name" value="ATPase_T6SS_ClpV1"/>
</dbReference>
<dbReference type="Gene3D" id="3.40.50.300">
    <property type="entry name" value="P-loop containing nucleotide triphosphate hydrolases"/>
    <property type="match status" value="3"/>
</dbReference>
<dbReference type="Pfam" id="PF07724">
    <property type="entry name" value="AAA_2"/>
    <property type="match status" value="1"/>
</dbReference>
<evidence type="ECO:0000256" key="3">
    <source>
        <dbReference type="ARBA" id="ARBA00022741"/>
    </source>
</evidence>
<sequence>MAISRLALFGKLGGTLFKGVESATAFCKLRGNPYVELVHWLHQLLQQTDSDLHRIVRHAGIDRDALDRDVARALAALPAGASSISDLSHHIEAAIERAWVLATLRFGDRRIRGAWLVAALVSTPDLRRVLLSISPLFDRIPLDQIDALLPAWIEGSPEASDAPHDNSDFAAAVPGEASQAMPAAAKGSALEQYCTDLTARARDGEIDPVIGRELEIRTMIDVLLRRRQNNPLLTGEAGVGKTAVVEGLALAIAQGDVPPRLADVRLMSLDVGALLAGASMKGEFEARLKGTLEAAAKSAAPVILFVDEIHTLIGAGGQAGTGDAANLLKPALARGTIRTIGATTWSEYKRHIEKDPALTRRFQVLQVPEPEEPAAVHMVRGVAQTFSRHHGVVVRDEAIRAAVTLSHRYIPSRQLPDKAISLLDTACARVALSQQAAPRELQDVRQRLQAAHAELALLAQEARIGLAADHALAAARERIAALSAEEAAVETRWNAQADAAQALLAAREAALSDTPAQPADADDAVSAVSTDALRELERALAESQGDAPLVFPEVNEAIVAEIVADWTGIPVGRMMTDEIAAVRALPATLGARVIGQPDALRQIGERVQTARAGLADPKKPLGVFLLAGPSGVGKTETALALAEALYGGEQNLITINMSEYQEAHTVSGLKGAPPGYVGYGEGGVLTEAVRRRPYSVVLLDEIEKAHRDVHEMFFQVFDKGYMEDGDGRYIDFRNTTILLTSNVGAELSASLCADPARAPDAARLRDALAPELLKVFPAAFLGRVTVVPYRPLEPAALARIVRLHLERVVRRMADSHRIALAYEDAVVDYIVGRCLVQETGARLLIGFIEQHVLPRLSALWLDAYGAQDALARIDVGVADPAAPAPDALTFRTGLAGDAVDSVDSVDATSAAAPLFVRQVD</sequence>
<dbReference type="PANTHER" id="PTHR11638:SF184">
    <property type="entry name" value="ATPASE WITH CHAPERONE ACTIVITY"/>
    <property type="match status" value="1"/>
</dbReference>
<dbReference type="Pfam" id="PF00004">
    <property type="entry name" value="AAA"/>
    <property type="match status" value="1"/>
</dbReference>
<comment type="caution">
    <text evidence="10">The sequence shown here is derived from an EMBL/GenBank/DDBJ whole genome shotgun (WGS) entry which is preliminary data.</text>
</comment>
<dbReference type="GO" id="GO:0016887">
    <property type="term" value="F:ATP hydrolysis activity"/>
    <property type="evidence" value="ECO:0007669"/>
    <property type="project" value="InterPro"/>
</dbReference>
<evidence type="ECO:0000256" key="4">
    <source>
        <dbReference type="ARBA" id="ARBA00022840"/>
    </source>
</evidence>
<dbReference type="InterPro" id="IPR036628">
    <property type="entry name" value="Clp_N_dom_sf"/>
</dbReference>
<dbReference type="GO" id="GO:0005524">
    <property type="term" value="F:ATP binding"/>
    <property type="evidence" value="ECO:0007669"/>
    <property type="project" value="UniProtKB-KW"/>
</dbReference>
<dbReference type="PANTHER" id="PTHR11638">
    <property type="entry name" value="ATP-DEPENDENT CLP PROTEASE"/>
    <property type="match status" value="1"/>
</dbReference>
<evidence type="ECO:0000256" key="1">
    <source>
        <dbReference type="ARBA" id="ARBA00008675"/>
    </source>
</evidence>
<dbReference type="Pfam" id="PF17871">
    <property type="entry name" value="AAA_lid_9"/>
    <property type="match status" value="1"/>
</dbReference>
<dbReference type="PROSITE" id="PS51903">
    <property type="entry name" value="CLP_R"/>
    <property type="match status" value="1"/>
</dbReference>
<feature type="domain" description="Clp R" evidence="9">
    <location>
        <begin position="9"/>
        <end position="151"/>
    </location>
</feature>
<keyword evidence="8" id="KW-0175">Coiled coil</keyword>